<gene>
    <name evidence="2" type="ORF">AARE701A_LOCUS15839</name>
</gene>
<evidence type="ECO:0000313" key="2">
    <source>
        <dbReference type="EMBL" id="CAE6114384.1"/>
    </source>
</evidence>
<feature type="transmembrane region" description="Helical" evidence="1">
    <location>
        <begin position="53"/>
        <end position="74"/>
    </location>
</feature>
<sequence length="363" mass="39931">MASQTNSYTVPEEVIGYPMPPSSATPPPRRGWWTRPIVTFPAEHDRKLNCKEATAFMTPCCGGIFTVIAIMVYISHVINAHCDAKFSLQSLTVSPSSATWHVDFLVKNPSSRYTIYYGDDETAVRLGSFNAAVLNTSHQRMSRSHTAFAVDFVAEDTQNADDVGKQLDIKLRAKHQGYGEDYPEAGHVDIMCHNLTRNHEKVEKIQCISKIHGKTSICYVELFANSVSISNANASAADWRIGLVARSPVTDCKISLMILKSRLLRGDQVISNASSPSSGYSGKVVAGDKTNVVFEKVVIPEVIGDIIWDFRVEIKSIVSTNAGHINAFMMAVCPDIPVKFTTDPAGNVMGSLLGNMRRCDYIY</sequence>
<name>A0A8S2AM95_ARAAE</name>
<keyword evidence="1" id="KW-0472">Membrane</keyword>
<keyword evidence="3" id="KW-1185">Reference proteome</keyword>
<keyword evidence="1" id="KW-1133">Transmembrane helix</keyword>
<dbReference type="EMBL" id="LR999456">
    <property type="protein sequence ID" value="CAE6114384.1"/>
    <property type="molecule type" value="Genomic_DNA"/>
</dbReference>
<proteinExistence type="predicted"/>
<evidence type="ECO:0000313" key="3">
    <source>
        <dbReference type="Proteomes" id="UP000682877"/>
    </source>
</evidence>
<evidence type="ECO:0000256" key="1">
    <source>
        <dbReference type="SAM" id="Phobius"/>
    </source>
</evidence>
<organism evidence="2 3">
    <name type="scientific">Arabidopsis arenosa</name>
    <name type="common">Sand rock-cress</name>
    <name type="synonym">Cardaminopsis arenosa</name>
    <dbReference type="NCBI Taxonomy" id="38785"/>
    <lineage>
        <taxon>Eukaryota</taxon>
        <taxon>Viridiplantae</taxon>
        <taxon>Streptophyta</taxon>
        <taxon>Embryophyta</taxon>
        <taxon>Tracheophyta</taxon>
        <taxon>Spermatophyta</taxon>
        <taxon>Magnoliopsida</taxon>
        <taxon>eudicotyledons</taxon>
        <taxon>Gunneridae</taxon>
        <taxon>Pentapetalae</taxon>
        <taxon>rosids</taxon>
        <taxon>malvids</taxon>
        <taxon>Brassicales</taxon>
        <taxon>Brassicaceae</taxon>
        <taxon>Camelineae</taxon>
        <taxon>Arabidopsis</taxon>
    </lineage>
</organism>
<dbReference type="AlphaFoldDB" id="A0A8S2AM95"/>
<protein>
    <submittedName>
        <fullName evidence="2">Uncharacterized protein</fullName>
    </submittedName>
</protein>
<reference evidence="2" key="1">
    <citation type="submission" date="2021-01" db="EMBL/GenBank/DDBJ databases">
        <authorList>
            <person name="Bezrukov I."/>
        </authorList>
    </citation>
    <scope>NUCLEOTIDE SEQUENCE</scope>
</reference>
<keyword evidence="1" id="KW-0812">Transmembrane</keyword>
<dbReference type="Proteomes" id="UP000682877">
    <property type="component" value="Chromosome 6"/>
</dbReference>
<accession>A0A8S2AM95</accession>